<dbReference type="GeneID" id="118281121"/>
<dbReference type="PANTHER" id="PTHR10742">
    <property type="entry name" value="FLAVIN MONOAMINE OXIDASE"/>
    <property type="match status" value="1"/>
</dbReference>
<dbReference type="Gene3D" id="3.90.660.10">
    <property type="match status" value="1"/>
</dbReference>
<evidence type="ECO:0000256" key="1">
    <source>
        <dbReference type="SAM" id="SignalP"/>
    </source>
</evidence>
<protein>
    <submittedName>
        <fullName evidence="4">Protein anon-37Cs isoform X1</fullName>
    </submittedName>
</protein>
<dbReference type="SUPFAM" id="SSF51905">
    <property type="entry name" value="FAD/NAD(P)-binding domain"/>
    <property type="match status" value="1"/>
</dbReference>
<evidence type="ECO:0000313" key="3">
    <source>
        <dbReference type="Proteomes" id="UP000829999"/>
    </source>
</evidence>
<dbReference type="InterPro" id="IPR002937">
    <property type="entry name" value="Amino_oxidase"/>
</dbReference>
<keyword evidence="3" id="KW-1185">Reference proteome</keyword>
<dbReference type="SUPFAM" id="SSF54373">
    <property type="entry name" value="FAD-linked reductases, C-terminal domain"/>
    <property type="match status" value="1"/>
</dbReference>
<dbReference type="PANTHER" id="PTHR10742:SF398">
    <property type="entry name" value="AMINE OXIDASE DOMAIN-CONTAINING PROTEIN-RELATED"/>
    <property type="match status" value="1"/>
</dbReference>
<accession>A0A9R0ESX1</accession>
<organism evidence="3 4">
    <name type="scientific">Spodoptera frugiperda</name>
    <name type="common">Fall armyworm</name>
    <dbReference type="NCBI Taxonomy" id="7108"/>
    <lineage>
        <taxon>Eukaryota</taxon>
        <taxon>Metazoa</taxon>
        <taxon>Ecdysozoa</taxon>
        <taxon>Arthropoda</taxon>
        <taxon>Hexapoda</taxon>
        <taxon>Insecta</taxon>
        <taxon>Pterygota</taxon>
        <taxon>Neoptera</taxon>
        <taxon>Endopterygota</taxon>
        <taxon>Lepidoptera</taxon>
        <taxon>Glossata</taxon>
        <taxon>Ditrysia</taxon>
        <taxon>Noctuoidea</taxon>
        <taxon>Noctuidae</taxon>
        <taxon>Amphipyrinae</taxon>
        <taxon>Spodoptera</taxon>
    </lineage>
</organism>
<proteinExistence type="predicted"/>
<dbReference type="Proteomes" id="UP000829999">
    <property type="component" value="Chromosome 19"/>
</dbReference>
<dbReference type="InterPro" id="IPR050281">
    <property type="entry name" value="Flavin_monoamine_oxidase"/>
</dbReference>
<dbReference type="Pfam" id="PF01593">
    <property type="entry name" value="Amino_oxidase"/>
    <property type="match status" value="1"/>
</dbReference>
<feature type="domain" description="Amine oxidase" evidence="2">
    <location>
        <begin position="37"/>
        <end position="482"/>
    </location>
</feature>
<sequence>MLRWCAIVVLACSGAFGNPTPEMPASYDTIIIGLGAAGCTAASTLSKAGKRVLALEAMDRVGGRVNTVPFGDGVVEVGAEWIHGTEQSRVYNLAIQNNVSVLPQDIDFEVYRSDGSIGDKAVLNELMNFSLSVIEEPPETPEPLGQFITRRLKDYMKEKYPALLADQDFVDNLLEFLDLVIDNYESSNSWNEVSTESKYTELGGYQHMSWHRHGYKTLFEILLNTYNNGPGYPNLDIKLKKEVTQISWPQDPTQDVVVTCKDGSSYRARNVIVTVSLGVLKERHTTLFSPMLPQTKISVIDNNNISMGLLGKIILQFPQNFWGTNKNIDYSFIWRNEDKEGIEDKWMLKLVQMSAPMGADDVLTMWTNGDVGRLVETLPEDVVKRKAMELIRRFMGKNRTIPEPIAMIRSSWFSNPYTRGSYTYDNLSTPQYPHARATLAEPLVDSSGAPRVLFAGEATDNTHFSTVHGATDTGFREANRLLTKAKL</sequence>
<gene>
    <name evidence="4" type="primary">LOC118281121</name>
</gene>
<dbReference type="AlphaFoldDB" id="A0A9R0ESX1"/>
<name>A0A9R0ESX1_SPOFR</name>
<evidence type="ECO:0000259" key="2">
    <source>
        <dbReference type="Pfam" id="PF01593"/>
    </source>
</evidence>
<evidence type="ECO:0000313" key="4">
    <source>
        <dbReference type="RefSeq" id="XP_035457486.2"/>
    </source>
</evidence>
<reference evidence="4" key="1">
    <citation type="submission" date="2025-08" db="UniProtKB">
        <authorList>
            <consortium name="RefSeq"/>
        </authorList>
    </citation>
    <scope>IDENTIFICATION</scope>
    <source>
        <tissue evidence="4">Whole larval tissue</tissue>
    </source>
</reference>
<dbReference type="OrthoDB" id="5046242at2759"/>
<dbReference type="RefSeq" id="XP_035457486.2">
    <property type="nucleotide sequence ID" value="XM_035601593.2"/>
</dbReference>
<feature type="signal peptide" evidence="1">
    <location>
        <begin position="1"/>
        <end position="17"/>
    </location>
</feature>
<feature type="chain" id="PRO_5040181671" evidence="1">
    <location>
        <begin position="18"/>
        <end position="487"/>
    </location>
</feature>
<dbReference type="GO" id="GO:0046592">
    <property type="term" value="F:polyamine oxidase activity"/>
    <property type="evidence" value="ECO:0007669"/>
    <property type="project" value="TreeGrafter"/>
</dbReference>
<keyword evidence="1" id="KW-0732">Signal</keyword>
<dbReference type="Gene3D" id="3.50.50.60">
    <property type="entry name" value="FAD/NAD(P)-binding domain"/>
    <property type="match status" value="1"/>
</dbReference>
<dbReference type="InterPro" id="IPR036188">
    <property type="entry name" value="FAD/NAD-bd_sf"/>
</dbReference>